<keyword evidence="4" id="KW-1185">Reference proteome</keyword>
<dbReference type="InterPro" id="IPR036249">
    <property type="entry name" value="Thioredoxin-like_sf"/>
</dbReference>
<evidence type="ECO:0000256" key="1">
    <source>
        <dbReference type="SAM" id="Coils"/>
    </source>
</evidence>
<comment type="caution">
    <text evidence="3">The sequence shown here is derived from an EMBL/GenBank/DDBJ whole genome shotgun (WGS) entry which is preliminary data.</text>
</comment>
<keyword evidence="1" id="KW-0175">Coiled coil</keyword>
<evidence type="ECO:0000259" key="2">
    <source>
        <dbReference type="Pfam" id="PF03190"/>
    </source>
</evidence>
<feature type="domain" description="Spermatogenesis-associated protein 20-like TRX" evidence="2">
    <location>
        <begin position="7"/>
        <end position="168"/>
    </location>
</feature>
<dbReference type="Gene3D" id="1.50.10.10">
    <property type="match status" value="1"/>
</dbReference>
<dbReference type="CDD" id="cd02955">
    <property type="entry name" value="SSP411"/>
    <property type="match status" value="1"/>
</dbReference>
<dbReference type="AlphaFoldDB" id="A0A8J8B0A1"/>
<dbReference type="EMBL" id="JAGSND010000002">
    <property type="protein sequence ID" value="MBR0596979.1"/>
    <property type="molecule type" value="Genomic_DNA"/>
</dbReference>
<dbReference type="PIRSF" id="PIRSF006402">
    <property type="entry name" value="UCP006402_thioredoxin"/>
    <property type="match status" value="1"/>
</dbReference>
<dbReference type="Proteomes" id="UP000675664">
    <property type="component" value="Unassembled WGS sequence"/>
</dbReference>
<dbReference type="GO" id="GO:0005975">
    <property type="term" value="P:carbohydrate metabolic process"/>
    <property type="evidence" value="ECO:0007669"/>
    <property type="project" value="InterPro"/>
</dbReference>
<dbReference type="PANTHER" id="PTHR42899">
    <property type="entry name" value="SPERMATOGENESIS-ASSOCIATED PROTEIN 20"/>
    <property type="match status" value="1"/>
</dbReference>
<accession>A0A8J8B0A1</accession>
<evidence type="ECO:0000313" key="4">
    <source>
        <dbReference type="Proteomes" id="UP000675664"/>
    </source>
</evidence>
<dbReference type="InterPro" id="IPR008928">
    <property type="entry name" value="6-hairpin_glycosidase_sf"/>
</dbReference>
<organism evidence="3 4">
    <name type="scientific">Sinanaerobacter chloroacetimidivorans</name>
    <dbReference type="NCBI Taxonomy" id="2818044"/>
    <lineage>
        <taxon>Bacteria</taxon>
        <taxon>Bacillati</taxon>
        <taxon>Bacillota</taxon>
        <taxon>Clostridia</taxon>
        <taxon>Peptostreptococcales</taxon>
        <taxon>Anaerovoracaceae</taxon>
        <taxon>Sinanaerobacter</taxon>
    </lineage>
</organism>
<dbReference type="InterPro" id="IPR004879">
    <property type="entry name" value="Ssp411-like_TRX"/>
</dbReference>
<dbReference type="SUPFAM" id="SSF48208">
    <property type="entry name" value="Six-hairpin glycosidases"/>
    <property type="match status" value="1"/>
</dbReference>
<name>A0A8J8B0A1_9FIRM</name>
<reference evidence="3" key="1">
    <citation type="submission" date="2021-04" db="EMBL/GenBank/DDBJ databases">
        <title>Sinoanaerobacter chloroacetimidivorans sp. nov., an obligate anaerobic bacterium isolated from anaerobic sludge.</title>
        <authorList>
            <person name="Bao Y."/>
        </authorList>
    </citation>
    <scope>NUCLEOTIDE SEQUENCE</scope>
    <source>
        <strain evidence="3">BAD-6</strain>
    </source>
</reference>
<dbReference type="RefSeq" id="WP_227017111.1">
    <property type="nucleotide sequence ID" value="NZ_JAGSND010000002.1"/>
</dbReference>
<sequence length="611" mass="70361">MTKNRETNRLIHEKSPYLLQHAHNPVDWFPWGEEAFQKAQKEDKPVFLSIGYSTCHWCHVMAHESFEDNDVAQALNKDFVSIKVDKEERPDIDAVYMTVCQAVTGRGGWPLTIIMSPNQKPFFAGTYFPKTKHYQIPGLLDILSAVTEEWKKNRRDLEETGDKIIQALNKAEGEEKGIHWDTEAGFAARRMVTEAKELFQSSFDEKYGGFGESPKFPSPHNLMFLLRCYKLEKDESALYMVEKTLRYMYRGGIFDHIGFGFSRYSTDNKWLVPHFEKMLYDNALLAIIYLETFQITEKEIYRMIAAKTLDYILREMTDSEGGFYSAQDADSEGIEGKYYVFDPAETIRLLGEEDGAYFNEYFDISERPNFEEGSIPNLIKNELYEQNDSKIDDLIKKVYEYRLTRTMLHKDDKQLTSWNSLMIVAFAKAYKALNDDKYLQAAEKAAAFISNSLSKENGKLFVRYREGEAAGDGTLDDYAFFIWALLEIYEANYNSNYLDQAIKLSKIMQKQFWDEKSGGFFLTDKDAEGLIYRPKETYDGAVPSGNSAACYVLIKLSKLTGMQEPKELANKQLGFLMKHVAGYPAGHSFALMAFMMEYYTESFLCENGVCS</sequence>
<protein>
    <submittedName>
        <fullName evidence="3">Thioredoxin domain-containing protein</fullName>
    </submittedName>
</protein>
<proteinExistence type="predicted"/>
<dbReference type="InterPro" id="IPR024705">
    <property type="entry name" value="Ssp411"/>
</dbReference>
<dbReference type="InterPro" id="IPR012341">
    <property type="entry name" value="6hp_glycosidase-like_sf"/>
</dbReference>
<feature type="coiled-coil region" evidence="1">
    <location>
        <begin position="140"/>
        <end position="174"/>
    </location>
</feature>
<dbReference type="Pfam" id="PF03190">
    <property type="entry name" value="Thioredox_DsbH"/>
    <property type="match status" value="1"/>
</dbReference>
<dbReference type="Gene3D" id="3.40.30.10">
    <property type="entry name" value="Glutaredoxin"/>
    <property type="match status" value="1"/>
</dbReference>
<dbReference type="SUPFAM" id="SSF52833">
    <property type="entry name" value="Thioredoxin-like"/>
    <property type="match status" value="1"/>
</dbReference>
<reference evidence="3" key="2">
    <citation type="submission" date="2021-04" db="EMBL/GenBank/DDBJ databases">
        <authorList>
            <person name="Liu J."/>
        </authorList>
    </citation>
    <scope>NUCLEOTIDE SEQUENCE</scope>
    <source>
        <strain evidence="3">BAD-6</strain>
    </source>
</reference>
<evidence type="ECO:0000313" key="3">
    <source>
        <dbReference type="EMBL" id="MBR0596979.1"/>
    </source>
</evidence>
<dbReference type="PANTHER" id="PTHR42899:SF1">
    <property type="entry name" value="SPERMATOGENESIS-ASSOCIATED PROTEIN 20"/>
    <property type="match status" value="1"/>
</dbReference>
<gene>
    <name evidence="3" type="ORF">KCX82_03760</name>
</gene>